<reference evidence="3 4" key="1">
    <citation type="submission" date="2016-10" db="EMBL/GenBank/DDBJ databases">
        <authorList>
            <person name="de Groot N.N."/>
        </authorList>
    </citation>
    <scope>NUCLEOTIDE SEQUENCE [LARGE SCALE GENOMIC DNA]</scope>
    <source>
        <strain evidence="3 4">DSM 19981</strain>
    </source>
</reference>
<dbReference type="STRING" id="1123062.SAMN02745775_101656"/>
<feature type="transmembrane region" description="Helical" evidence="1">
    <location>
        <begin position="12"/>
        <end position="36"/>
    </location>
</feature>
<feature type="transmembrane region" description="Helical" evidence="1">
    <location>
        <begin position="98"/>
        <end position="131"/>
    </location>
</feature>
<keyword evidence="1" id="KW-0472">Membrane</keyword>
<sequence length="170" mass="17312">MLRAGRNDTGNAMARLDAAVSLFWVLLGIALCWSSMGLGLSDPSGPASGFFPFLAGLLVLGGGVGLLLRHVVTGGQPAPGEEIAPQFWEAPGAPFRTAVLIVVVGGMIVAVPWLGFALAGAVGLPILFRVIAPDKSWVSAIVTGIIAAGGMHLLFAVALGTPLPRGPFGF</sequence>
<feature type="transmembrane region" description="Helical" evidence="1">
    <location>
        <begin position="137"/>
        <end position="160"/>
    </location>
</feature>
<feature type="transmembrane region" description="Helical" evidence="1">
    <location>
        <begin position="48"/>
        <end position="68"/>
    </location>
</feature>
<evidence type="ECO:0000256" key="1">
    <source>
        <dbReference type="SAM" id="Phobius"/>
    </source>
</evidence>
<dbReference type="EMBL" id="FOSQ01000001">
    <property type="protein sequence ID" value="SFK23053.1"/>
    <property type="molecule type" value="Genomic_DNA"/>
</dbReference>
<feature type="domain" description="DUF1468" evidence="2">
    <location>
        <begin position="19"/>
        <end position="164"/>
    </location>
</feature>
<dbReference type="AlphaFoldDB" id="A0A1I3XU84"/>
<dbReference type="InterPro" id="IPR009936">
    <property type="entry name" value="DUF1468"/>
</dbReference>
<gene>
    <name evidence="3" type="ORF">SAMN02745775_101656</name>
</gene>
<accession>A0A1I3XU84</accession>
<dbReference type="Pfam" id="PF07331">
    <property type="entry name" value="TctB"/>
    <property type="match status" value="1"/>
</dbReference>
<keyword evidence="1" id="KW-0812">Transmembrane</keyword>
<dbReference type="Proteomes" id="UP000199473">
    <property type="component" value="Unassembled WGS sequence"/>
</dbReference>
<evidence type="ECO:0000259" key="2">
    <source>
        <dbReference type="Pfam" id="PF07331"/>
    </source>
</evidence>
<organism evidence="3 4">
    <name type="scientific">Falsiroseomonas stagni DSM 19981</name>
    <dbReference type="NCBI Taxonomy" id="1123062"/>
    <lineage>
        <taxon>Bacteria</taxon>
        <taxon>Pseudomonadati</taxon>
        <taxon>Pseudomonadota</taxon>
        <taxon>Alphaproteobacteria</taxon>
        <taxon>Acetobacterales</taxon>
        <taxon>Roseomonadaceae</taxon>
        <taxon>Falsiroseomonas</taxon>
    </lineage>
</organism>
<keyword evidence="1" id="KW-1133">Transmembrane helix</keyword>
<proteinExistence type="predicted"/>
<name>A0A1I3XU84_9PROT</name>
<protein>
    <submittedName>
        <fullName evidence="3">Tripartite tricarboxylate transporter TctB family protein</fullName>
    </submittedName>
</protein>
<evidence type="ECO:0000313" key="4">
    <source>
        <dbReference type="Proteomes" id="UP000199473"/>
    </source>
</evidence>
<keyword evidence="4" id="KW-1185">Reference proteome</keyword>
<evidence type="ECO:0000313" key="3">
    <source>
        <dbReference type="EMBL" id="SFK23053.1"/>
    </source>
</evidence>